<dbReference type="Proteomes" id="UP001152622">
    <property type="component" value="Chromosome 13"/>
</dbReference>
<organism evidence="2 3">
    <name type="scientific">Synaphobranchus kaupii</name>
    <name type="common">Kaup's arrowtooth eel</name>
    <dbReference type="NCBI Taxonomy" id="118154"/>
    <lineage>
        <taxon>Eukaryota</taxon>
        <taxon>Metazoa</taxon>
        <taxon>Chordata</taxon>
        <taxon>Craniata</taxon>
        <taxon>Vertebrata</taxon>
        <taxon>Euteleostomi</taxon>
        <taxon>Actinopterygii</taxon>
        <taxon>Neopterygii</taxon>
        <taxon>Teleostei</taxon>
        <taxon>Anguilliformes</taxon>
        <taxon>Synaphobranchidae</taxon>
        <taxon>Synaphobranchus</taxon>
    </lineage>
</organism>
<name>A0A9Q1IKS8_SYNKA</name>
<gene>
    <name evidence="2" type="ORF">SKAU_G00306160</name>
</gene>
<evidence type="ECO:0000313" key="2">
    <source>
        <dbReference type="EMBL" id="KAJ8343287.1"/>
    </source>
</evidence>
<evidence type="ECO:0000256" key="1">
    <source>
        <dbReference type="SAM" id="MobiDB-lite"/>
    </source>
</evidence>
<proteinExistence type="predicted"/>
<evidence type="ECO:0000313" key="3">
    <source>
        <dbReference type="Proteomes" id="UP001152622"/>
    </source>
</evidence>
<comment type="caution">
    <text evidence="2">The sequence shown here is derived from an EMBL/GenBank/DDBJ whole genome shotgun (WGS) entry which is preliminary data.</text>
</comment>
<reference evidence="2" key="1">
    <citation type="journal article" date="2023" name="Science">
        <title>Genome structures resolve the early diversification of teleost fishes.</title>
        <authorList>
            <person name="Parey E."/>
            <person name="Louis A."/>
            <person name="Montfort J."/>
            <person name="Bouchez O."/>
            <person name="Roques C."/>
            <person name="Iampietro C."/>
            <person name="Lluch J."/>
            <person name="Castinel A."/>
            <person name="Donnadieu C."/>
            <person name="Desvignes T."/>
            <person name="Floi Bucao C."/>
            <person name="Jouanno E."/>
            <person name="Wen M."/>
            <person name="Mejri S."/>
            <person name="Dirks R."/>
            <person name="Jansen H."/>
            <person name="Henkel C."/>
            <person name="Chen W.J."/>
            <person name="Zahm M."/>
            <person name="Cabau C."/>
            <person name="Klopp C."/>
            <person name="Thompson A.W."/>
            <person name="Robinson-Rechavi M."/>
            <person name="Braasch I."/>
            <person name="Lecointre G."/>
            <person name="Bobe J."/>
            <person name="Postlethwait J.H."/>
            <person name="Berthelot C."/>
            <person name="Roest Crollius H."/>
            <person name="Guiguen Y."/>
        </authorList>
    </citation>
    <scope>NUCLEOTIDE SEQUENCE</scope>
    <source>
        <strain evidence="2">WJC10195</strain>
    </source>
</reference>
<dbReference type="AlphaFoldDB" id="A0A9Q1IKS8"/>
<accession>A0A9Q1IKS8</accession>
<sequence length="162" mass="17109">MWIGGTASGEQEALIRSSLPGEGLFCLRLSGAAHAPQKGRIPLIKFLFVLIFPWPLGMPAERLGNPLGREPAIRSATSSPLSEPVSFPPQDRCSVRSLPALSALTGPAGGSASLRDAELESGPSAKCKIARLVGRLMARDASPRYRPLKDGPPYDRRAPAAG</sequence>
<dbReference type="EMBL" id="JAINUF010000013">
    <property type="protein sequence ID" value="KAJ8343287.1"/>
    <property type="molecule type" value="Genomic_DNA"/>
</dbReference>
<feature type="region of interest" description="Disordered" evidence="1">
    <location>
        <begin position="63"/>
        <end position="90"/>
    </location>
</feature>
<feature type="region of interest" description="Disordered" evidence="1">
    <location>
        <begin position="141"/>
        <end position="162"/>
    </location>
</feature>
<keyword evidence="3" id="KW-1185">Reference proteome</keyword>
<protein>
    <submittedName>
        <fullName evidence="2">Uncharacterized protein</fullName>
    </submittedName>
</protein>